<keyword evidence="1" id="KW-1133">Transmembrane helix</keyword>
<dbReference type="EMBL" id="VYSA01000004">
    <property type="protein sequence ID" value="KAA9105964.1"/>
    <property type="molecule type" value="Genomic_DNA"/>
</dbReference>
<protein>
    <recommendedName>
        <fullName evidence="2">Prepilin type IV endopeptidase peptidase domain-containing protein</fullName>
    </recommendedName>
</protein>
<dbReference type="GO" id="GO:0016020">
    <property type="term" value="C:membrane"/>
    <property type="evidence" value="ECO:0007669"/>
    <property type="project" value="InterPro"/>
</dbReference>
<dbReference type="Proteomes" id="UP000325827">
    <property type="component" value="Unassembled WGS sequence"/>
</dbReference>
<feature type="transmembrane region" description="Helical" evidence="1">
    <location>
        <begin position="91"/>
        <end position="117"/>
    </location>
</feature>
<keyword evidence="4" id="KW-1185">Reference proteome</keyword>
<organism evidence="3 4">
    <name type="scientific">Microbacterium rhizomatis</name>
    <dbReference type="NCBI Taxonomy" id="1631477"/>
    <lineage>
        <taxon>Bacteria</taxon>
        <taxon>Bacillati</taxon>
        <taxon>Actinomycetota</taxon>
        <taxon>Actinomycetes</taxon>
        <taxon>Micrococcales</taxon>
        <taxon>Microbacteriaceae</taxon>
        <taxon>Microbacterium</taxon>
    </lineage>
</organism>
<comment type="caution">
    <text evidence="3">The sequence shown here is derived from an EMBL/GenBank/DDBJ whole genome shotgun (WGS) entry which is preliminary data.</text>
</comment>
<evidence type="ECO:0000259" key="2">
    <source>
        <dbReference type="Pfam" id="PF01478"/>
    </source>
</evidence>
<keyword evidence="1" id="KW-0472">Membrane</keyword>
<evidence type="ECO:0000313" key="4">
    <source>
        <dbReference type="Proteomes" id="UP000325827"/>
    </source>
</evidence>
<dbReference type="GO" id="GO:0004190">
    <property type="term" value="F:aspartic-type endopeptidase activity"/>
    <property type="evidence" value="ECO:0007669"/>
    <property type="project" value="InterPro"/>
</dbReference>
<feature type="transmembrane region" description="Helical" evidence="1">
    <location>
        <begin position="123"/>
        <end position="148"/>
    </location>
</feature>
<feature type="transmembrane region" description="Helical" evidence="1">
    <location>
        <begin position="168"/>
        <end position="186"/>
    </location>
</feature>
<feature type="transmembrane region" description="Helical" evidence="1">
    <location>
        <begin position="15"/>
        <end position="33"/>
    </location>
</feature>
<name>A0A5J5IXK2_9MICO</name>
<dbReference type="Pfam" id="PF01478">
    <property type="entry name" value="Peptidase_A24"/>
    <property type="match status" value="1"/>
</dbReference>
<keyword evidence="1" id="KW-0812">Transmembrane</keyword>
<evidence type="ECO:0000256" key="1">
    <source>
        <dbReference type="SAM" id="Phobius"/>
    </source>
</evidence>
<gene>
    <name evidence="3" type="ORF">F6B43_16525</name>
</gene>
<accession>A0A5J5IXK2</accession>
<reference evidence="4" key="1">
    <citation type="submission" date="2019-09" db="EMBL/GenBank/DDBJ databases">
        <title>Mumia zhuanghuii sp. nov. isolated from the intestinal contents of plateau pika (Ochotona curzoniae) in the Qinghai-Tibet plateau of China.</title>
        <authorList>
            <person name="Tian Z."/>
        </authorList>
    </citation>
    <scope>NUCLEOTIDE SEQUENCE [LARGE SCALE GENOMIC DNA]</scope>
    <source>
        <strain evidence="4">JCM 30598</strain>
    </source>
</reference>
<feature type="domain" description="Prepilin type IV endopeptidase peptidase" evidence="2">
    <location>
        <begin position="47"/>
        <end position="150"/>
    </location>
</feature>
<feature type="transmembrane region" description="Helical" evidence="1">
    <location>
        <begin position="39"/>
        <end position="57"/>
    </location>
</feature>
<evidence type="ECO:0000313" key="3">
    <source>
        <dbReference type="EMBL" id="KAA9105964.1"/>
    </source>
</evidence>
<dbReference type="AlphaFoldDB" id="A0A5J5IXK2"/>
<dbReference type="Gene3D" id="1.20.120.1220">
    <property type="match status" value="1"/>
</dbReference>
<dbReference type="OrthoDB" id="9998343at2"/>
<proteinExistence type="predicted"/>
<dbReference type="InterPro" id="IPR000045">
    <property type="entry name" value="Prepilin_IV_endopep_pep"/>
</dbReference>
<sequence>MTAVDSVPTTRRHGIGVYAAAAVGGILLASIAYLNVQAYAWVAFVCFAVAAAAIAGVDVRTRLLPNRLTGPLAVASGLQVAVLSVQQMDPWIAAGAVVASGIVFAVYVAMGMVGWFGFGDAKFAAALALFAGIFAGWFAIYAVPLAVLISGVERAIRMARGGDRRAHAHGPAIAIAGIAVALVGILT</sequence>